<name>A0A553HZA0_9PEZI</name>
<dbReference type="GO" id="GO:0008146">
    <property type="term" value="F:sulfotransferase activity"/>
    <property type="evidence" value="ECO:0007669"/>
    <property type="project" value="InterPro"/>
</dbReference>
<gene>
    <name evidence="5" type="ORF">FHL15_005834</name>
</gene>
<evidence type="ECO:0000256" key="2">
    <source>
        <dbReference type="ARBA" id="ARBA00022679"/>
    </source>
</evidence>
<sequence length="320" mass="37174">MASLGASKTNGTANSTTPSLPVKIREMHNHHMDSTVWNDFKFRPDDVIIATYAKAGTTWMQQIVSQLVHSGDESVAPQVLSPWVDLRIIPRDALFEQLEAQTHRRFMKTHLPIDAMVWRPEVKYIFCARDGRDTMWSLHNHLFVATDTFYQLINDTPGRVGPPLARPSDDPRDMFVQLLDGDMNPETAWPFWSHIRGWWEVRDQPNLLLVHFNDLKADLNGEMRRIAEFLEMPEMRTEDWDAAVEHCTFDWMKAHAELTAPQQSDIAFKEGAHSFIHKGTNGRWKNILSEDDNRRYLERARQELGEECARWLEKGRLQRA</sequence>
<evidence type="ECO:0000313" key="5">
    <source>
        <dbReference type="EMBL" id="TRX93255.1"/>
    </source>
</evidence>
<dbReference type="PANTHER" id="PTHR11783">
    <property type="entry name" value="SULFOTRANSFERASE SULT"/>
    <property type="match status" value="1"/>
</dbReference>
<dbReference type="InterPro" id="IPR027417">
    <property type="entry name" value="P-loop_NTPase"/>
</dbReference>
<feature type="domain" description="Sulfotransferase" evidence="4">
    <location>
        <begin position="44"/>
        <end position="304"/>
    </location>
</feature>
<dbReference type="SUPFAM" id="SSF52540">
    <property type="entry name" value="P-loop containing nucleoside triphosphate hydrolases"/>
    <property type="match status" value="1"/>
</dbReference>
<evidence type="ECO:0000259" key="4">
    <source>
        <dbReference type="Pfam" id="PF00685"/>
    </source>
</evidence>
<keyword evidence="6" id="KW-1185">Reference proteome</keyword>
<dbReference type="Pfam" id="PF00685">
    <property type="entry name" value="Sulfotransfer_1"/>
    <property type="match status" value="1"/>
</dbReference>
<evidence type="ECO:0000256" key="3">
    <source>
        <dbReference type="SAM" id="MobiDB-lite"/>
    </source>
</evidence>
<dbReference type="STRING" id="2512241.A0A553HZA0"/>
<feature type="region of interest" description="Disordered" evidence="3">
    <location>
        <begin position="1"/>
        <end position="20"/>
    </location>
</feature>
<accession>A0A553HZA0</accession>
<protein>
    <recommendedName>
        <fullName evidence="4">Sulfotransferase domain-containing protein</fullName>
    </recommendedName>
</protein>
<organism evidence="5 6">
    <name type="scientific">Xylaria flabelliformis</name>
    <dbReference type="NCBI Taxonomy" id="2512241"/>
    <lineage>
        <taxon>Eukaryota</taxon>
        <taxon>Fungi</taxon>
        <taxon>Dikarya</taxon>
        <taxon>Ascomycota</taxon>
        <taxon>Pezizomycotina</taxon>
        <taxon>Sordariomycetes</taxon>
        <taxon>Xylariomycetidae</taxon>
        <taxon>Xylariales</taxon>
        <taxon>Xylariaceae</taxon>
        <taxon>Xylaria</taxon>
    </lineage>
</organism>
<proteinExistence type="inferred from homology"/>
<dbReference type="AlphaFoldDB" id="A0A553HZA0"/>
<dbReference type="EMBL" id="VFLP01000030">
    <property type="protein sequence ID" value="TRX93255.1"/>
    <property type="molecule type" value="Genomic_DNA"/>
</dbReference>
<reference evidence="6" key="1">
    <citation type="submission" date="2019-06" db="EMBL/GenBank/DDBJ databases">
        <title>Draft genome sequence of the griseofulvin-producing fungus Xylaria cubensis strain G536.</title>
        <authorList>
            <person name="Mead M.E."/>
            <person name="Raja H.A."/>
            <person name="Steenwyk J.L."/>
            <person name="Knowles S.L."/>
            <person name="Oberlies N.H."/>
            <person name="Rokas A."/>
        </authorList>
    </citation>
    <scope>NUCLEOTIDE SEQUENCE [LARGE SCALE GENOMIC DNA]</scope>
    <source>
        <strain evidence="6">G536</strain>
    </source>
</reference>
<evidence type="ECO:0000313" key="6">
    <source>
        <dbReference type="Proteomes" id="UP000319160"/>
    </source>
</evidence>
<keyword evidence="2" id="KW-0808">Transferase</keyword>
<evidence type="ECO:0000256" key="1">
    <source>
        <dbReference type="ARBA" id="ARBA00005771"/>
    </source>
</evidence>
<dbReference type="OrthoDB" id="205623at2759"/>
<dbReference type="InterPro" id="IPR000863">
    <property type="entry name" value="Sulfotransferase_dom"/>
</dbReference>
<dbReference type="Proteomes" id="UP000319160">
    <property type="component" value="Unassembled WGS sequence"/>
</dbReference>
<dbReference type="Gene3D" id="3.40.50.300">
    <property type="entry name" value="P-loop containing nucleotide triphosphate hydrolases"/>
    <property type="match status" value="1"/>
</dbReference>
<feature type="compositionally biased region" description="Polar residues" evidence="3">
    <location>
        <begin position="1"/>
        <end position="19"/>
    </location>
</feature>
<comment type="caution">
    <text evidence="5">The sequence shown here is derived from an EMBL/GenBank/DDBJ whole genome shotgun (WGS) entry which is preliminary data.</text>
</comment>
<comment type="similarity">
    <text evidence="1">Belongs to the sulfotransferase 1 family.</text>
</comment>